<evidence type="ECO:0000313" key="2">
    <source>
        <dbReference type="EMBL" id="KAJ1152196.1"/>
    </source>
</evidence>
<organism evidence="2 3">
    <name type="scientific">Pleurodeles waltl</name>
    <name type="common">Iberian ribbed newt</name>
    <dbReference type="NCBI Taxonomy" id="8319"/>
    <lineage>
        <taxon>Eukaryota</taxon>
        <taxon>Metazoa</taxon>
        <taxon>Chordata</taxon>
        <taxon>Craniata</taxon>
        <taxon>Vertebrata</taxon>
        <taxon>Euteleostomi</taxon>
        <taxon>Amphibia</taxon>
        <taxon>Batrachia</taxon>
        <taxon>Caudata</taxon>
        <taxon>Salamandroidea</taxon>
        <taxon>Salamandridae</taxon>
        <taxon>Pleurodelinae</taxon>
        <taxon>Pleurodeles</taxon>
    </lineage>
</organism>
<protein>
    <recommendedName>
        <fullName evidence="4">Secreted protein</fullName>
    </recommendedName>
</protein>
<sequence>MPSLLICFGAQFSHAVGQGMPWVLLPGGGAAGGTSLSQWSTPGSFVSAQVLPPGPVFLGFWCSVHSDDAHLLRISNIRAWTIVHVAHRIIQATLGFQTRAHRPCPGVLRSRSCRAPFRTTRGLAGHCCTSARSPDPRAPLITVRLSAAAQGIDRLLSLRSFSPLGASFRPRLPPRPRAQCASGRSLVTAPTKPRAATPRSATPHLGRHSCRVWMESPGPRKGCCNRRNLQALSELRDHASDILPSSATPPP</sequence>
<keyword evidence="3" id="KW-1185">Reference proteome</keyword>
<gene>
    <name evidence="2" type="ORF">NDU88_004973</name>
</gene>
<evidence type="ECO:0008006" key="4">
    <source>
        <dbReference type="Google" id="ProtNLM"/>
    </source>
</evidence>
<dbReference type="Proteomes" id="UP001066276">
    <property type="component" value="Chromosome 5"/>
</dbReference>
<dbReference type="AlphaFoldDB" id="A0AAV7RH63"/>
<name>A0AAV7RH63_PLEWA</name>
<dbReference type="EMBL" id="JANPWB010000009">
    <property type="protein sequence ID" value="KAJ1152196.1"/>
    <property type="molecule type" value="Genomic_DNA"/>
</dbReference>
<feature type="region of interest" description="Disordered" evidence="1">
    <location>
        <begin position="172"/>
        <end position="205"/>
    </location>
</feature>
<reference evidence="2" key="1">
    <citation type="journal article" date="2022" name="bioRxiv">
        <title>Sequencing and chromosome-scale assembly of the giantPleurodeles waltlgenome.</title>
        <authorList>
            <person name="Brown T."/>
            <person name="Elewa A."/>
            <person name="Iarovenko S."/>
            <person name="Subramanian E."/>
            <person name="Araus A.J."/>
            <person name="Petzold A."/>
            <person name="Susuki M."/>
            <person name="Suzuki K.-i.T."/>
            <person name="Hayashi T."/>
            <person name="Toyoda A."/>
            <person name="Oliveira C."/>
            <person name="Osipova E."/>
            <person name="Leigh N.D."/>
            <person name="Simon A."/>
            <person name="Yun M.H."/>
        </authorList>
    </citation>
    <scope>NUCLEOTIDE SEQUENCE</scope>
    <source>
        <strain evidence="2">20211129_DDA</strain>
        <tissue evidence="2">Liver</tissue>
    </source>
</reference>
<evidence type="ECO:0000313" key="3">
    <source>
        <dbReference type="Proteomes" id="UP001066276"/>
    </source>
</evidence>
<accession>A0AAV7RH63</accession>
<proteinExistence type="predicted"/>
<comment type="caution">
    <text evidence="2">The sequence shown here is derived from an EMBL/GenBank/DDBJ whole genome shotgun (WGS) entry which is preliminary data.</text>
</comment>
<evidence type="ECO:0000256" key="1">
    <source>
        <dbReference type="SAM" id="MobiDB-lite"/>
    </source>
</evidence>